<proteinExistence type="predicted"/>
<protein>
    <submittedName>
        <fullName evidence="1">Uncharacterized protein</fullName>
    </submittedName>
</protein>
<dbReference type="EMBL" id="CP001681">
    <property type="protein sequence ID" value="ACU05046.1"/>
    <property type="molecule type" value="Genomic_DNA"/>
</dbReference>
<name>C6Y1Q4_PEDHD</name>
<evidence type="ECO:0000313" key="1">
    <source>
        <dbReference type="EMBL" id="ACU05046.1"/>
    </source>
</evidence>
<dbReference type="RefSeq" id="WP_015808657.1">
    <property type="nucleotide sequence ID" value="NC_013061.1"/>
</dbReference>
<dbReference type="STRING" id="485917.Phep_2847"/>
<dbReference type="eggNOG" id="ENOG50329FR">
    <property type="taxonomic scope" value="Bacteria"/>
</dbReference>
<accession>C6Y1Q4</accession>
<dbReference type="AlphaFoldDB" id="C6Y1Q4"/>
<reference evidence="1 2" key="1">
    <citation type="journal article" date="2009" name="Stand. Genomic Sci.">
        <title>Complete genome sequence of Pedobacter heparinus type strain (HIM 762-3).</title>
        <authorList>
            <person name="Han C."/>
            <person name="Spring S."/>
            <person name="Lapidus A."/>
            <person name="Del Rio T.G."/>
            <person name="Tice H."/>
            <person name="Copeland A."/>
            <person name="Cheng J.F."/>
            <person name="Lucas S."/>
            <person name="Chen F."/>
            <person name="Nolan M."/>
            <person name="Bruce D."/>
            <person name="Goodwin L."/>
            <person name="Pitluck S."/>
            <person name="Ivanova N."/>
            <person name="Mavromatis K."/>
            <person name="Mikhailova N."/>
            <person name="Pati A."/>
            <person name="Chen A."/>
            <person name="Palaniappan K."/>
            <person name="Land M."/>
            <person name="Hauser L."/>
            <person name="Chang Y.J."/>
            <person name="Jeffries C.C."/>
            <person name="Saunders E."/>
            <person name="Chertkov O."/>
            <person name="Brettin T."/>
            <person name="Goker M."/>
            <person name="Rohde M."/>
            <person name="Bristow J."/>
            <person name="Eisen J.A."/>
            <person name="Markowitz V."/>
            <person name="Hugenholtz P."/>
            <person name="Kyrpides N.C."/>
            <person name="Klenk H.P."/>
            <person name="Detter J.C."/>
        </authorList>
    </citation>
    <scope>NUCLEOTIDE SEQUENCE [LARGE SCALE GENOMIC DNA]</scope>
    <source>
        <strain evidence="2">ATCC 13125 / DSM 2366 / CIP 104194 / JCM 7457 / NBRC 12017 / NCIMB 9290 / NRRL B-14731 / HIM 762-3</strain>
    </source>
</reference>
<dbReference type="Pfam" id="PF19781">
    <property type="entry name" value="DUF6266"/>
    <property type="match status" value="1"/>
</dbReference>
<sequence>MATSNGISGEFKGKLGNLVSYQLKGKTVIRHIGKSNKKPSAAQLATRQKMATIIKFLQPAVPFVNVGFELEVQGTDKNPHNAAVSYNVKNALQGQYPDITLDYSKVLLSKGILEPAILPEATFTGTLLEITWQVAADMDWGIKNDRTMLFIYCPELDKAVYVLSGARRSTGKDEIELPLSFVGKALQVYIAFKAVNGKSVSDSRWVGA</sequence>
<dbReference type="InterPro" id="IPR046233">
    <property type="entry name" value="DUF6266"/>
</dbReference>
<dbReference type="KEGG" id="phe:Phep_2847"/>
<dbReference type="Proteomes" id="UP000000852">
    <property type="component" value="Chromosome"/>
</dbReference>
<gene>
    <name evidence="1" type="ordered locus">Phep_2847</name>
</gene>
<keyword evidence="2" id="KW-1185">Reference proteome</keyword>
<evidence type="ECO:0000313" key="2">
    <source>
        <dbReference type="Proteomes" id="UP000000852"/>
    </source>
</evidence>
<dbReference type="OrthoDB" id="648163at2"/>
<organism evidence="1 2">
    <name type="scientific">Pedobacter heparinus (strain ATCC 13125 / DSM 2366 / CIP 104194 / JCM 7457 / NBRC 12017 / NCIMB 9290 / NRRL B-14731 / HIM 762-3)</name>
    <dbReference type="NCBI Taxonomy" id="485917"/>
    <lineage>
        <taxon>Bacteria</taxon>
        <taxon>Pseudomonadati</taxon>
        <taxon>Bacteroidota</taxon>
        <taxon>Sphingobacteriia</taxon>
        <taxon>Sphingobacteriales</taxon>
        <taxon>Sphingobacteriaceae</taxon>
        <taxon>Pedobacter</taxon>
    </lineage>
</organism>
<dbReference type="HOGENOM" id="CLU_064277_0_1_10"/>